<dbReference type="EMBL" id="VXIS01000186">
    <property type="protein sequence ID" value="KAA8898355.1"/>
    <property type="molecule type" value="Genomic_DNA"/>
</dbReference>
<feature type="signal peptide" evidence="1">
    <location>
        <begin position="1"/>
        <end position="25"/>
    </location>
</feature>
<keyword evidence="1" id="KW-0732">Signal</keyword>
<evidence type="ECO:0000313" key="2">
    <source>
        <dbReference type="EMBL" id="KAA8898355.1"/>
    </source>
</evidence>
<proteinExistence type="predicted"/>
<dbReference type="Proteomes" id="UP000326924">
    <property type="component" value="Unassembled WGS sequence"/>
</dbReference>
<dbReference type="AlphaFoldDB" id="A0A5J5ENS4"/>
<evidence type="ECO:0000313" key="3">
    <source>
        <dbReference type="Proteomes" id="UP000326924"/>
    </source>
</evidence>
<sequence length="183" mass="19864">MRPTGWATAFITFFITFGASLPTVANQDTLTFTYFDATGINGTDNKFANLSSGYLLHFPGAPPPADSLVIDRLTNLSQVTSYGYAKCETSWASPTYSEISGLQDILEKKGGYCQQYNPFGSMCTTSASYFGGDVGLCGMPLFTVSCAHLAWSLSVLKMACGIDYMGRAGGTWYFYPELRGILF</sequence>
<protein>
    <submittedName>
        <fullName evidence="2">Uncharacterized protein</fullName>
    </submittedName>
</protein>
<comment type="caution">
    <text evidence="2">The sequence shown here is derived from an EMBL/GenBank/DDBJ whole genome shotgun (WGS) entry which is preliminary data.</text>
</comment>
<feature type="chain" id="PRO_5023854006" evidence="1">
    <location>
        <begin position="26"/>
        <end position="183"/>
    </location>
</feature>
<keyword evidence="3" id="KW-1185">Reference proteome</keyword>
<gene>
    <name evidence="2" type="ORF">FN846DRAFT_962465</name>
</gene>
<accession>A0A5J5ENS4</accession>
<organism evidence="2 3">
    <name type="scientific">Sphaerosporella brunnea</name>
    <dbReference type="NCBI Taxonomy" id="1250544"/>
    <lineage>
        <taxon>Eukaryota</taxon>
        <taxon>Fungi</taxon>
        <taxon>Dikarya</taxon>
        <taxon>Ascomycota</taxon>
        <taxon>Pezizomycotina</taxon>
        <taxon>Pezizomycetes</taxon>
        <taxon>Pezizales</taxon>
        <taxon>Pyronemataceae</taxon>
        <taxon>Sphaerosporella</taxon>
    </lineage>
</organism>
<dbReference type="InParanoid" id="A0A5J5ENS4"/>
<evidence type="ECO:0000256" key="1">
    <source>
        <dbReference type="SAM" id="SignalP"/>
    </source>
</evidence>
<name>A0A5J5ENS4_9PEZI</name>
<reference evidence="2 3" key="1">
    <citation type="submission" date="2019-09" db="EMBL/GenBank/DDBJ databases">
        <title>Draft genome of the ectomycorrhizal ascomycete Sphaerosporella brunnea.</title>
        <authorList>
            <consortium name="DOE Joint Genome Institute"/>
            <person name="Benucci G.M."/>
            <person name="Marozzi G."/>
            <person name="Antonielli L."/>
            <person name="Sanchez S."/>
            <person name="Marco P."/>
            <person name="Wang X."/>
            <person name="Falini L.B."/>
            <person name="Barry K."/>
            <person name="Haridas S."/>
            <person name="Lipzen A."/>
            <person name="Labutti K."/>
            <person name="Grigoriev I.V."/>
            <person name="Murat C."/>
            <person name="Martin F."/>
            <person name="Albertini E."/>
            <person name="Donnini D."/>
            <person name="Bonito G."/>
        </authorList>
    </citation>
    <scope>NUCLEOTIDE SEQUENCE [LARGE SCALE GENOMIC DNA]</scope>
    <source>
        <strain evidence="2 3">Sb_GMNB300</strain>
    </source>
</reference>
<dbReference type="OrthoDB" id="4521797at2759"/>